<comment type="caution">
    <text evidence="4">The sequence shown here is derived from an EMBL/GenBank/DDBJ whole genome shotgun (WGS) entry which is preliminary data.</text>
</comment>
<feature type="compositionally biased region" description="Basic and acidic residues" evidence="2">
    <location>
        <begin position="442"/>
        <end position="455"/>
    </location>
</feature>
<feature type="region of interest" description="Disordered" evidence="2">
    <location>
        <begin position="174"/>
        <end position="216"/>
    </location>
</feature>
<proteinExistence type="predicted"/>
<dbReference type="InterPro" id="IPR010920">
    <property type="entry name" value="LSM_dom_sf"/>
</dbReference>
<dbReference type="GO" id="GO:0000340">
    <property type="term" value="F:RNA 7-methylguanosine cap binding"/>
    <property type="evidence" value="ECO:0007669"/>
    <property type="project" value="InterPro"/>
</dbReference>
<dbReference type="Pfam" id="PF01423">
    <property type="entry name" value="LSM"/>
    <property type="match status" value="1"/>
</dbReference>
<dbReference type="SMART" id="SM00651">
    <property type="entry name" value="Sm"/>
    <property type="match status" value="1"/>
</dbReference>
<feature type="compositionally biased region" description="Basic and acidic residues" evidence="2">
    <location>
        <begin position="197"/>
        <end position="207"/>
    </location>
</feature>
<dbReference type="InterPro" id="IPR047575">
    <property type="entry name" value="Sm"/>
</dbReference>
<dbReference type="PANTHER" id="PTHR16291:SF0">
    <property type="entry name" value="NUCLEAR CAP-BINDING PROTEIN SUBUNIT 3"/>
    <property type="match status" value="1"/>
</dbReference>
<evidence type="ECO:0000313" key="4">
    <source>
        <dbReference type="EMBL" id="KAI3403311.2"/>
    </source>
</evidence>
<evidence type="ECO:0000259" key="3">
    <source>
        <dbReference type="PROSITE" id="PS52002"/>
    </source>
</evidence>
<dbReference type="PROSITE" id="PS52002">
    <property type="entry name" value="SM"/>
    <property type="match status" value="1"/>
</dbReference>
<dbReference type="AlphaFoldDB" id="A0AAI9WWK3"/>
<feature type="compositionally biased region" description="Basic and acidic residues" evidence="2">
    <location>
        <begin position="132"/>
        <end position="155"/>
    </location>
</feature>
<keyword evidence="5" id="KW-1185">Reference proteome</keyword>
<feature type="compositionally biased region" description="Basic and acidic residues" evidence="2">
    <location>
        <begin position="174"/>
        <end position="187"/>
    </location>
</feature>
<dbReference type="RefSeq" id="XP_049179058.1">
    <property type="nucleotide sequence ID" value="XM_049325281.1"/>
</dbReference>
<evidence type="ECO:0000256" key="1">
    <source>
        <dbReference type="ARBA" id="ARBA00030144"/>
    </source>
</evidence>
<dbReference type="InterPro" id="IPR019416">
    <property type="entry name" value="NCBP3"/>
</dbReference>
<dbReference type="Pfam" id="PF10309">
    <property type="entry name" value="NCBP3"/>
    <property type="match status" value="1"/>
</dbReference>
<feature type="compositionally biased region" description="Basic residues" evidence="2">
    <location>
        <begin position="432"/>
        <end position="441"/>
    </location>
</feature>
<evidence type="ECO:0000313" key="5">
    <source>
        <dbReference type="Proteomes" id="UP001202479"/>
    </source>
</evidence>
<name>A0AAI9WWK3_9ASCO</name>
<feature type="region of interest" description="Disordered" evidence="2">
    <location>
        <begin position="423"/>
        <end position="521"/>
    </location>
</feature>
<dbReference type="Gene3D" id="2.30.30.100">
    <property type="match status" value="1"/>
</dbReference>
<dbReference type="InterPro" id="IPR034100">
    <property type="entry name" value="Sm_F"/>
</dbReference>
<sequence>MASFQPVNPKPFIKSLINRQVVVRLKWNKTEYRGKLISTDNYLNLQLDNTYEIIYEPSSSGSKNEEEKVREELIGNIFIRCNNVLFIREWKPVDSKTGIAGAGAALDKEKSVKGVENSVDSKVECDKEEDIEMSKEEDIEMSKEEDKEGNKKEDADAVVEDADAVVEDADAMVEDVKEDKEVSKEVNKEEDEEVNKEEDKEENKEENEVNEEEDKEVIKTIEDEKANEAQLAELSIEVESNGVRQFVRPEATRLNGVDNLSTDEIKSYVEYYLNYTTSIDEETSKIIYNQIPFDKQLSFRVEWIDDSNVNIVFKSSSENRRCLELLSQDPIINNDSESDYINEVIKERQAKPYNPIVAFRKNQSLLNRLGLAETKEQQQQEEGGGGAATMDEDESFVELRLRQSFQSDRKVKNASQFSRYYLLHGEPERQPRHARSGHRQNPHRESRKQRGEGKNVNENVNLNEDEDEDLFADRLKERRFRSRNHRFTDNNDEEDLFPEKLKKSRSRSPIRRNNGLARSSR</sequence>
<evidence type="ECO:0000256" key="2">
    <source>
        <dbReference type="SAM" id="MobiDB-lite"/>
    </source>
</evidence>
<feature type="region of interest" description="Disordered" evidence="2">
    <location>
        <begin position="106"/>
        <end position="159"/>
    </location>
</feature>
<dbReference type="SUPFAM" id="SSF50182">
    <property type="entry name" value="Sm-like ribonucleoproteins"/>
    <property type="match status" value="1"/>
</dbReference>
<dbReference type="GeneID" id="73381514"/>
<reference evidence="4" key="1">
    <citation type="journal article" date="2022" name="DNA Res.">
        <title>Genome analysis of five recently described species of the CUG-Ser clade uncovers Candida theae as a new hybrid lineage with pathogenic potential in the Candida parapsilosis species complex.</title>
        <authorList>
            <person name="Mixao V."/>
            <person name="Del Olmo V."/>
            <person name="Hegedusova E."/>
            <person name="Saus E."/>
            <person name="Pryszcz L."/>
            <person name="Cillingova A."/>
            <person name="Nosek J."/>
            <person name="Gabaldon T."/>
        </authorList>
    </citation>
    <scope>NUCLEOTIDE SEQUENCE</scope>
    <source>
        <strain evidence="4">CBS 10844</strain>
    </source>
</reference>
<accession>A0AAI9WWK3</accession>
<dbReference type="GO" id="GO:0003729">
    <property type="term" value="F:mRNA binding"/>
    <property type="evidence" value="ECO:0007669"/>
    <property type="project" value="InterPro"/>
</dbReference>
<feature type="compositionally biased region" description="Basic and acidic residues" evidence="2">
    <location>
        <begin position="106"/>
        <end position="125"/>
    </location>
</feature>
<dbReference type="GO" id="GO:0000398">
    <property type="term" value="P:mRNA splicing, via spliceosome"/>
    <property type="evidence" value="ECO:0007669"/>
    <property type="project" value="InterPro"/>
</dbReference>
<dbReference type="InterPro" id="IPR001163">
    <property type="entry name" value="Sm_dom_euk/arc"/>
</dbReference>
<dbReference type="PANTHER" id="PTHR16291">
    <property type="entry name" value="NUCLEAR CAP-BINDING PROTEIN SUBUNIT 3"/>
    <property type="match status" value="1"/>
</dbReference>
<feature type="domain" description="Sm" evidence="3">
    <location>
        <begin position="8"/>
        <end position="93"/>
    </location>
</feature>
<dbReference type="GO" id="GO:0005681">
    <property type="term" value="C:spliceosomal complex"/>
    <property type="evidence" value="ECO:0007669"/>
    <property type="project" value="InterPro"/>
</dbReference>
<dbReference type="CDD" id="cd01722">
    <property type="entry name" value="Sm_F"/>
    <property type="match status" value="1"/>
</dbReference>
<gene>
    <name evidence="4" type="ORF">KGF56_003899</name>
</gene>
<dbReference type="Proteomes" id="UP001202479">
    <property type="component" value="Unassembled WGS sequence"/>
</dbReference>
<organism evidence="4 5">
    <name type="scientific">Candida oxycetoniae</name>
    <dbReference type="NCBI Taxonomy" id="497107"/>
    <lineage>
        <taxon>Eukaryota</taxon>
        <taxon>Fungi</taxon>
        <taxon>Dikarya</taxon>
        <taxon>Ascomycota</taxon>
        <taxon>Saccharomycotina</taxon>
        <taxon>Pichiomycetes</taxon>
        <taxon>Debaryomycetaceae</taxon>
        <taxon>Candida/Lodderomyces clade</taxon>
        <taxon>Candida</taxon>
    </lineage>
</organism>
<protein>
    <recommendedName>
        <fullName evidence="1">Sm protein F</fullName>
    </recommendedName>
</protein>
<dbReference type="EMBL" id="JAHUZD010000128">
    <property type="protein sequence ID" value="KAI3403311.2"/>
    <property type="molecule type" value="Genomic_DNA"/>
</dbReference>